<keyword evidence="2" id="KW-0812">Transmembrane</keyword>
<evidence type="ECO:0000313" key="4">
    <source>
        <dbReference type="Proteomes" id="UP000824093"/>
    </source>
</evidence>
<feature type="transmembrane region" description="Helical" evidence="2">
    <location>
        <begin position="590"/>
        <end position="614"/>
    </location>
</feature>
<keyword evidence="2" id="KW-1133">Transmembrane helix</keyword>
<organism evidence="3 4">
    <name type="scientific">Candidatus Merdicola faecigallinarum</name>
    <dbReference type="NCBI Taxonomy" id="2840862"/>
    <lineage>
        <taxon>Bacteria</taxon>
        <taxon>Bacillati</taxon>
        <taxon>Bacillota</taxon>
        <taxon>Clostridia</taxon>
        <taxon>Candidatus Merdicola</taxon>
    </lineage>
</organism>
<gene>
    <name evidence="3" type="ORF">IAB70_04015</name>
</gene>
<sequence>MKKGHRILNKLIIALILVSLLCPFVVPVKVEAAVDVSKARAAIASFAIDFYNKYGTRVKYDYTPSVRGAAYQEEVVGSMEQYGMDCVGWVSYAIHHATGLDRESVRSGACGFVTPTRYTPNFPELFDDVTGQELLPGDILANHHHVMIYVGNDKLIDSRGAGPNGGLTYTTLEEYGNANYMMATYGPGANRVYDKVYRLSETAAQELNEGDLAPIISGLDSLSKDKEKDFGYNGMPSRGGYTGSSDPVKNALKWIFNKLSQIADYLVGILTMGIKIQLIGWTTIIENVITDMVNEITGTQIESTDTSGIDPDAAGGTTTDSPDENTVDTQTTEETGNQYTPAATETVTGMFTDKNDRLTVEKIIYNQVPILDVNIFNLEEAGGQKLKEDGTLSIIKRNIAKWYYAFRTIAIIVLLVILIYIGIRMAISTVAEEKAVYKRYLKDWIVGFILVFTMHYIMMFVLNINEYAVKLFANSSPNQEVSIYETVRTKAYELKFTSGLAGTVMYMVLVYMVIRFFYVYIKRYLTINILAILAPIIGISYAIDKIRDSKSQSLSMWLKDFIFTTMIQTVHAMLYTIFMVMAIDESETGLAGIVFAFIVMNFMLKAERIFTHIFNMEGSKSLSSMLAPDSMKNAFIGIAAVRGALGFYGVAAKMSGRVIKGVGSTVGQIGGVILPETTRYRFNNWYNQTADKVLGEGNFLNKRRTNNIQTVSNIDQKIRQQKRLNKVLFKRNLRKPISFGTGVVKYTAKSIVAIPALVMNPMEGAAALLALRSTRKKAQKEIIRGYKSSRKDGKNRRKEKLTIKRAAKGTLLFTGKVAALPFKAVTAPMHYTLKMGLSERGKQIPDFEKQNNKGIQNVKMLEDAKKLEENIILGYANLAKRSQGLLGEGDNGISGGLSHSLEARLSQQYDKVVNETLKEVDKQDIEKAVSSYLEDTGKKKIQERDLQEILDNVQNAIDRRASRGEIEAEIKPEISVSEANYNVKEALVEQYDRRLAKEVEETLKDNNVSEQIDEKAKINIVKDLKKVMATTSDKRDFMEALDKSFENNNIDANKFDSKTKNEIVDNLSRKLKDSGNAVYTAEEIISVVKKGLDKKDSIKREKLPTDFDFQEVSEDLEKLRELNHRYEEKFGEEIFTSEELILTMKKVKGSTKFDLYNSIMNK</sequence>
<feature type="transmembrane region" description="Helical" evidence="2">
    <location>
        <begin position="496"/>
        <end position="518"/>
    </location>
</feature>
<feature type="transmembrane region" description="Helical" evidence="2">
    <location>
        <begin position="444"/>
        <end position="464"/>
    </location>
</feature>
<reference evidence="3" key="1">
    <citation type="submission" date="2020-10" db="EMBL/GenBank/DDBJ databases">
        <authorList>
            <person name="Gilroy R."/>
        </authorList>
    </citation>
    <scope>NUCLEOTIDE SEQUENCE</scope>
    <source>
        <strain evidence="3">CHK195-15760</strain>
    </source>
</reference>
<dbReference type="SUPFAM" id="SSF54001">
    <property type="entry name" value="Cysteine proteinases"/>
    <property type="match status" value="1"/>
</dbReference>
<keyword evidence="2" id="KW-0472">Membrane</keyword>
<dbReference type="InterPro" id="IPR038765">
    <property type="entry name" value="Papain-like_cys_pep_sf"/>
</dbReference>
<feature type="transmembrane region" description="Helical" evidence="2">
    <location>
        <begin position="525"/>
        <end position="543"/>
    </location>
</feature>
<protein>
    <submittedName>
        <fullName evidence="3">Uncharacterized protein</fullName>
    </submittedName>
</protein>
<reference evidence="3" key="2">
    <citation type="journal article" date="2021" name="PeerJ">
        <title>Extensive microbial diversity within the chicken gut microbiome revealed by metagenomics and culture.</title>
        <authorList>
            <person name="Gilroy R."/>
            <person name="Ravi A."/>
            <person name="Getino M."/>
            <person name="Pursley I."/>
            <person name="Horton D.L."/>
            <person name="Alikhan N.F."/>
            <person name="Baker D."/>
            <person name="Gharbi K."/>
            <person name="Hall N."/>
            <person name="Watson M."/>
            <person name="Adriaenssens E.M."/>
            <person name="Foster-Nyarko E."/>
            <person name="Jarju S."/>
            <person name="Secka A."/>
            <person name="Antonio M."/>
            <person name="Oren A."/>
            <person name="Chaudhuri R.R."/>
            <person name="La Ragione R."/>
            <person name="Hildebrand F."/>
            <person name="Pallen M.J."/>
        </authorList>
    </citation>
    <scope>NUCLEOTIDE SEQUENCE</scope>
    <source>
        <strain evidence="3">CHK195-15760</strain>
    </source>
</reference>
<dbReference type="Proteomes" id="UP000824093">
    <property type="component" value="Unassembled WGS sequence"/>
</dbReference>
<evidence type="ECO:0000256" key="2">
    <source>
        <dbReference type="SAM" id="Phobius"/>
    </source>
</evidence>
<comment type="caution">
    <text evidence="3">The sequence shown here is derived from an EMBL/GenBank/DDBJ whole genome shotgun (WGS) entry which is preliminary data.</text>
</comment>
<feature type="transmembrane region" description="Helical" evidence="2">
    <location>
        <begin position="563"/>
        <end position="583"/>
    </location>
</feature>
<feature type="transmembrane region" description="Helical" evidence="2">
    <location>
        <begin position="402"/>
        <end position="423"/>
    </location>
</feature>
<evidence type="ECO:0000256" key="1">
    <source>
        <dbReference type="SAM" id="MobiDB-lite"/>
    </source>
</evidence>
<dbReference type="AlphaFoldDB" id="A0A9D1S9S8"/>
<feature type="compositionally biased region" description="Polar residues" evidence="1">
    <location>
        <begin position="327"/>
        <end position="339"/>
    </location>
</feature>
<feature type="region of interest" description="Disordered" evidence="1">
    <location>
        <begin position="301"/>
        <end position="339"/>
    </location>
</feature>
<evidence type="ECO:0000313" key="3">
    <source>
        <dbReference type="EMBL" id="HIU51772.1"/>
    </source>
</evidence>
<name>A0A9D1S9S8_9FIRM</name>
<dbReference type="EMBL" id="DVNH01000026">
    <property type="protein sequence ID" value="HIU51772.1"/>
    <property type="molecule type" value="Genomic_DNA"/>
</dbReference>
<dbReference type="Gene3D" id="3.90.1720.10">
    <property type="entry name" value="endopeptidase domain like (from Nostoc punctiforme)"/>
    <property type="match status" value="1"/>
</dbReference>
<proteinExistence type="predicted"/>
<accession>A0A9D1S9S8</accession>